<sequence>MSRTTDYCNACNHGGGIRPGAGTPLFVILIGAGSFLLSVTAWIAGLGAGWALTGWLALNILATAAVLLRVLTRQTDAACASGRCRFRDGEEPFGRSVNV</sequence>
<dbReference type="KEGG" id="cid:P73_1142"/>
<feature type="transmembrane region" description="Helical" evidence="1">
    <location>
        <begin position="50"/>
        <end position="71"/>
    </location>
</feature>
<gene>
    <name evidence="2" type="ORF">P73_1142</name>
</gene>
<dbReference type="AlphaFoldDB" id="A0A0B5E070"/>
<keyword evidence="3" id="KW-1185">Reference proteome</keyword>
<protein>
    <submittedName>
        <fullName evidence="2">Uncharacterized protein</fullName>
    </submittedName>
</protein>
<reference evidence="2 3" key="1">
    <citation type="journal article" date="2014" name="Int. J. Syst. Evol. Microbiol.">
        <title>Celeribacter indicus sp. nov., a polycyclic aromatic hydrocarbon-degrading bacterium from deep-sea sediment and reclassification of Huaishuia halophila as Celeribacter halophilus comb. nov.</title>
        <authorList>
            <person name="Lai Q."/>
            <person name="Cao J."/>
            <person name="Yuan J."/>
            <person name="Li F."/>
            <person name="Shao Z."/>
        </authorList>
    </citation>
    <scope>NUCLEOTIDE SEQUENCE [LARGE SCALE GENOMIC DNA]</scope>
    <source>
        <strain evidence="2">P73</strain>
    </source>
</reference>
<evidence type="ECO:0000313" key="2">
    <source>
        <dbReference type="EMBL" id="AJE45857.1"/>
    </source>
</evidence>
<dbReference type="RefSeq" id="WP_043868849.1">
    <property type="nucleotide sequence ID" value="NZ_CP004393.1"/>
</dbReference>
<keyword evidence="1" id="KW-1133">Transmembrane helix</keyword>
<dbReference type="STRING" id="1208324.P73_1142"/>
<organism evidence="2 3">
    <name type="scientific">Celeribacter indicus</name>
    <dbReference type="NCBI Taxonomy" id="1208324"/>
    <lineage>
        <taxon>Bacteria</taxon>
        <taxon>Pseudomonadati</taxon>
        <taxon>Pseudomonadota</taxon>
        <taxon>Alphaproteobacteria</taxon>
        <taxon>Rhodobacterales</taxon>
        <taxon>Roseobacteraceae</taxon>
        <taxon>Celeribacter</taxon>
    </lineage>
</organism>
<evidence type="ECO:0000256" key="1">
    <source>
        <dbReference type="SAM" id="Phobius"/>
    </source>
</evidence>
<dbReference type="EMBL" id="CP004393">
    <property type="protein sequence ID" value="AJE45857.1"/>
    <property type="molecule type" value="Genomic_DNA"/>
</dbReference>
<dbReference type="Proteomes" id="UP000031521">
    <property type="component" value="Chromosome"/>
</dbReference>
<keyword evidence="1" id="KW-0812">Transmembrane</keyword>
<dbReference type="HOGENOM" id="CLU_2315167_0_0_5"/>
<name>A0A0B5E070_9RHOB</name>
<accession>A0A0B5E070</accession>
<proteinExistence type="predicted"/>
<keyword evidence="1" id="KW-0472">Membrane</keyword>
<evidence type="ECO:0000313" key="3">
    <source>
        <dbReference type="Proteomes" id="UP000031521"/>
    </source>
</evidence>
<feature type="transmembrane region" description="Helical" evidence="1">
    <location>
        <begin position="25"/>
        <end position="44"/>
    </location>
</feature>